<evidence type="ECO:0000256" key="1">
    <source>
        <dbReference type="SAM" id="Phobius"/>
    </source>
</evidence>
<evidence type="ECO:0000313" key="2">
    <source>
        <dbReference type="EMBL" id="NGM52245.1"/>
    </source>
</evidence>
<keyword evidence="1" id="KW-0812">Transmembrane</keyword>
<comment type="caution">
    <text evidence="2">The sequence shown here is derived from an EMBL/GenBank/DDBJ whole genome shotgun (WGS) entry which is preliminary data.</text>
</comment>
<organism evidence="2">
    <name type="scientific">Caulobacter sp. 602-2</name>
    <dbReference type="NCBI Taxonomy" id="2710887"/>
    <lineage>
        <taxon>Bacteria</taxon>
        <taxon>Pseudomonadati</taxon>
        <taxon>Pseudomonadota</taxon>
        <taxon>Alphaproteobacteria</taxon>
        <taxon>Caulobacterales</taxon>
        <taxon>Caulobacteraceae</taxon>
        <taxon>Caulobacter</taxon>
    </lineage>
</organism>
<keyword evidence="1" id="KW-0472">Membrane</keyword>
<name>A0A6G4R431_9CAUL</name>
<proteinExistence type="predicted"/>
<dbReference type="RefSeq" id="WP_165262413.1">
    <property type="nucleotide sequence ID" value="NZ_JAAKGT010000015.1"/>
</dbReference>
<accession>A0A6G4R431</accession>
<dbReference type="AlphaFoldDB" id="A0A6G4R431"/>
<dbReference type="EMBL" id="JAAKGT010000015">
    <property type="protein sequence ID" value="NGM52245.1"/>
    <property type="molecule type" value="Genomic_DNA"/>
</dbReference>
<reference evidence="2" key="1">
    <citation type="submission" date="2020-02" db="EMBL/GenBank/DDBJ databases">
        <authorList>
            <person name="Gao J."/>
            <person name="Sun J."/>
        </authorList>
    </citation>
    <scope>NUCLEOTIDE SEQUENCE</scope>
    <source>
        <strain evidence="2">602-2</strain>
    </source>
</reference>
<keyword evidence="1" id="KW-1133">Transmembrane helix</keyword>
<sequence>MFHTHGSRPPAAPGLLHNREFRRAVLFGGAFSGLFWLATAYVAGRLLLNL</sequence>
<protein>
    <submittedName>
        <fullName evidence="2">Uncharacterized protein</fullName>
    </submittedName>
</protein>
<gene>
    <name evidence="2" type="ORF">G5B46_21765</name>
</gene>
<feature type="transmembrane region" description="Helical" evidence="1">
    <location>
        <begin position="24"/>
        <end position="44"/>
    </location>
</feature>